<dbReference type="RefSeq" id="WP_102064968.1">
    <property type="nucleotide sequence ID" value="NZ_CP104381.1"/>
</dbReference>
<organism evidence="1 2">
    <name type="scientific">Ralstonia pickettii</name>
    <name type="common">Burkholderia pickettii</name>
    <dbReference type="NCBI Taxonomy" id="329"/>
    <lineage>
        <taxon>Bacteria</taxon>
        <taxon>Pseudomonadati</taxon>
        <taxon>Pseudomonadota</taxon>
        <taxon>Betaproteobacteria</taxon>
        <taxon>Burkholderiales</taxon>
        <taxon>Burkholderiaceae</taxon>
        <taxon>Ralstonia</taxon>
    </lineage>
</organism>
<comment type="caution">
    <text evidence="1">The sequence shown here is derived from an EMBL/GenBank/DDBJ whole genome shotgun (WGS) entry which is preliminary data.</text>
</comment>
<reference evidence="1 2" key="1">
    <citation type="submission" date="2017-12" db="EMBL/GenBank/DDBJ databases">
        <title>Draft genome sequence of Ralstonia pickettii 52.</title>
        <authorList>
            <person name="Zheng B."/>
        </authorList>
    </citation>
    <scope>NUCLEOTIDE SEQUENCE [LARGE SCALE GENOMIC DNA]</scope>
    <source>
        <strain evidence="1 2">52</strain>
    </source>
</reference>
<dbReference type="InterPro" id="IPR048813">
    <property type="entry name" value="GP7-like"/>
</dbReference>
<dbReference type="Proteomes" id="UP000234456">
    <property type="component" value="Unassembled WGS sequence"/>
</dbReference>
<dbReference type="InterPro" id="IPR035198">
    <property type="entry name" value="SU10_MCP"/>
</dbReference>
<dbReference type="Pfam" id="PF17236">
    <property type="entry name" value="SU10_MCP"/>
    <property type="match status" value="1"/>
</dbReference>
<evidence type="ECO:0000313" key="1">
    <source>
        <dbReference type="EMBL" id="PLC44557.1"/>
    </source>
</evidence>
<protein>
    <submittedName>
        <fullName evidence="1">Phage major capsid protein</fullName>
    </submittedName>
</protein>
<dbReference type="NCBIfam" id="NF045672">
    <property type="entry name" value="MCP_gp7_epsi_15"/>
    <property type="match status" value="1"/>
</dbReference>
<dbReference type="EMBL" id="PKQE01000001">
    <property type="protein sequence ID" value="PLC44557.1"/>
    <property type="molecule type" value="Genomic_DNA"/>
</dbReference>
<name>A0A2N4TXY3_RALPI</name>
<proteinExistence type="predicted"/>
<dbReference type="SUPFAM" id="SSF56563">
    <property type="entry name" value="Major capsid protein gp5"/>
    <property type="match status" value="1"/>
</dbReference>
<gene>
    <name evidence="1" type="ORF">C0Q88_07710</name>
</gene>
<accession>A0A2N4TXY3</accession>
<dbReference type="OrthoDB" id="1630256at2"/>
<sequence length="303" mass="32627">MPLLRQEAETLSNNQLVAGVIDQIIDRDDLFAILPFERVNGKAYVYNREDTLGGADWLDPNDPVNESAATFTEVVAKLRILAGDVDVDKFLQSTMGDTNDQMAIQIAKKAKAVAREFHRTLAKGNATANPKEFDGLPQLAAAAPNSQQVVAGANGGALTLSMLDELCDAVPNGADVIVMRRGTIRAFRGLLRATYGTDAVMQQLENFGRPMLTHNGIPVIMNEFLAADEAQGSANATTSVYALRLNELDGLHGIYGGSDAGIVVENIGTVQNKDATRIRLKWYTGLALKSTRSIARLKGVTNI</sequence>
<dbReference type="AlphaFoldDB" id="A0A2N4TXY3"/>
<evidence type="ECO:0000313" key="2">
    <source>
        <dbReference type="Proteomes" id="UP000234456"/>
    </source>
</evidence>